<evidence type="ECO:0000259" key="13">
    <source>
        <dbReference type="PROSITE" id="PS51485"/>
    </source>
</evidence>
<evidence type="ECO:0000256" key="3">
    <source>
        <dbReference type="ARBA" id="ARBA00022692"/>
    </source>
</evidence>
<accession>A0A1J6J3H4</accession>
<dbReference type="SMR" id="A0A1J6J3H4"/>
<feature type="domain" description="Phytocyanin" evidence="13">
    <location>
        <begin position="11"/>
        <end position="106"/>
    </location>
</feature>
<organism evidence="14 15">
    <name type="scientific">Nicotiana attenuata</name>
    <name type="common">Coyote tobacco</name>
    <dbReference type="NCBI Taxonomy" id="49451"/>
    <lineage>
        <taxon>Eukaryota</taxon>
        <taxon>Viridiplantae</taxon>
        <taxon>Streptophyta</taxon>
        <taxon>Embryophyta</taxon>
        <taxon>Tracheophyta</taxon>
        <taxon>Spermatophyta</taxon>
        <taxon>Magnoliopsida</taxon>
        <taxon>eudicotyledons</taxon>
        <taxon>Gunneridae</taxon>
        <taxon>Pentapetalae</taxon>
        <taxon>asterids</taxon>
        <taxon>lamiids</taxon>
        <taxon>Solanales</taxon>
        <taxon>Solanaceae</taxon>
        <taxon>Nicotianoideae</taxon>
        <taxon>Nicotianeae</taxon>
        <taxon>Nicotiana</taxon>
    </lineage>
</organism>
<sequence length="122" mass="13430">VSMAVTPAMATEHWVGDDQGWKLNFDYKAWAESKEFHVGDTLSMLVNIILFWIYIINRGFTMCSNAEPLNSGNDVIELKSPGKRWYFCGAKYHCQLGMKVAINVLPEVGSPSTAPSGSPASS</sequence>
<evidence type="ECO:0000256" key="11">
    <source>
        <dbReference type="ARBA" id="ARBA00023180"/>
    </source>
</evidence>
<dbReference type="PROSITE" id="PS51485">
    <property type="entry name" value="PHYTOCYANIN"/>
    <property type="match status" value="1"/>
</dbReference>
<feature type="non-terminal residue" evidence="14">
    <location>
        <position position="122"/>
    </location>
</feature>
<protein>
    <submittedName>
        <fullName evidence="14">Mavicyanin</fullName>
    </submittedName>
</protein>
<dbReference type="SUPFAM" id="SSF49503">
    <property type="entry name" value="Cupredoxins"/>
    <property type="match status" value="1"/>
</dbReference>
<dbReference type="PANTHER" id="PTHR33021:SF408">
    <property type="entry name" value="PHYTOCYANIN DOMAIN-CONTAINING PROTEIN"/>
    <property type="match status" value="1"/>
</dbReference>
<dbReference type="Pfam" id="PF02298">
    <property type="entry name" value="Cu_bind_like"/>
    <property type="match status" value="1"/>
</dbReference>
<dbReference type="GO" id="GO:0009055">
    <property type="term" value="F:electron transfer activity"/>
    <property type="evidence" value="ECO:0007669"/>
    <property type="project" value="InterPro"/>
</dbReference>
<evidence type="ECO:0000256" key="12">
    <source>
        <dbReference type="SAM" id="Phobius"/>
    </source>
</evidence>
<dbReference type="InterPro" id="IPR039391">
    <property type="entry name" value="Phytocyanin-like"/>
</dbReference>
<dbReference type="FunFam" id="2.60.40.420:FF:000067">
    <property type="entry name" value="Cupredoxin superfamily protein"/>
    <property type="match status" value="1"/>
</dbReference>
<keyword evidence="7 12" id="KW-1133">Transmembrane helix</keyword>
<dbReference type="STRING" id="49451.A0A1J6J3H4"/>
<dbReference type="Gramene" id="OIT07248">
    <property type="protein sequence ID" value="OIT07248"/>
    <property type="gene ID" value="A4A49_63055"/>
</dbReference>
<evidence type="ECO:0000256" key="10">
    <source>
        <dbReference type="ARBA" id="ARBA00023157"/>
    </source>
</evidence>
<evidence type="ECO:0000256" key="7">
    <source>
        <dbReference type="ARBA" id="ARBA00022989"/>
    </source>
</evidence>
<keyword evidence="8" id="KW-0186">Copper</keyword>
<dbReference type="Proteomes" id="UP000187609">
    <property type="component" value="Unassembled WGS sequence"/>
</dbReference>
<keyword evidence="4" id="KW-0479">Metal-binding</keyword>
<feature type="transmembrane region" description="Helical" evidence="12">
    <location>
        <begin position="36"/>
        <end position="55"/>
    </location>
</feature>
<comment type="caution">
    <text evidence="14">The sequence shown here is derived from an EMBL/GenBank/DDBJ whole genome shotgun (WGS) entry which is preliminary data.</text>
</comment>
<dbReference type="GO" id="GO:0005886">
    <property type="term" value="C:plasma membrane"/>
    <property type="evidence" value="ECO:0007669"/>
    <property type="project" value="TreeGrafter"/>
</dbReference>
<keyword evidence="2" id="KW-0813">Transport</keyword>
<dbReference type="InterPro" id="IPR003245">
    <property type="entry name" value="Phytocyanin_dom"/>
</dbReference>
<keyword evidence="15" id="KW-1185">Reference proteome</keyword>
<evidence type="ECO:0000256" key="2">
    <source>
        <dbReference type="ARBA" id="ARBA00022448"/>
    </source>
</evidence>
<gene>
    <name evidence="14" type="primary">MAVI_1</name>
    <name evidence="14" type="ORF">A4A49_63055</name>
</gene>
<keyword evidence="10" id="KW-1015">Disulfide bond</keyword>
<dbReference type="GO" id="GO:0009610">
    <property type="term" value="P:response to symbiotic fungus"/>
    <property type="evidence" value="ECO:0007669"/>
    <property type="project" value="UniProtKB-ARBA"/>
</dbReference>
<dbReference type="PANTHER" id="PTHR33021">
    <property type="entry name" value="BLUE COPPER PROTEIN"/>
    <property type="match status" value="1"/>
</dbReference>
<evidence type="ECO:0000313" key="14">
    <source>
        <dbReference type="EMBL" id="OIT07248.1"/>
    </source>
</evidence>
<comment type="subcellular location">
    <subcellularLocation>
        <location evidence="1">Membrane</location>
        <topology evidence="1">Single-pass type I membrane protein</topology>
    </subcellularLocation>
</comment>
<evidence type="ECO:0000256" key="8">
    <source>
        <dbReference type="ARBA" id="ARBA00023008"/>
    </source>
</evidence>
<keyword evidence="9 12" id="KW-0472">Membrane</keyword>
<reference evidence="14" key="1">
    <citation type="submission" date="2016-11" db="EMBL/GenBank/DDBJ databases">
        <title>The genome of Nicotiana attenuata.</title>
        <authorList>
            <person name="Xu S."/>
            <person name="Brockmoeller T."/>
            <person name="Gaquerel E."/>
            <person name="Navarro A."/>
            <person name="Kuhl H."/>
            <person name="Gase K."/>
            <person name="Ling Z."/>
            <person name="Zhou W."/>
            <person name="Kreitzer C."/>
            <person name="Stanke M."/>
            <person name="Tang H."/>
            <person name="Lyons E."/>
            <person name="Pandey P."/>
            <person name="Pandey S.P."/>
            <person name="Timmermann B."/>
            <person name="Baldwin I.T."/>
        </authorList>
    </citation>
    <scope>NUCLEOTIDE SEQUENCE [LARGE SCALE GENOMIC DNA]</scope>
    <source>
        <strain evidence="14">UT</strain>
    </source>
</reference>
<keyword evidence="3 12" id="KW-0812">Transmembrane</keyword>
<evidence type="ECO:0000256" key="9">
    <source>
        <dbReference type="ARBA" id="ARBA00023136"/>
    </source>
</evidence>
<evidence type="ECO:0000256" key="5">
    <source>
        <dbReference type="ARBA" id="ARBA00022729"/>
    </source>
</evidence>
<keyword evidence="11" id="KW-0325">Glycoprotein</keyword>
<dbReference type="OMA" id="TANAKEW"/>
<dbReference type="GO" id="GO:0046872">
    <property type="term" value="F:metal ion binding"/>
    <property type="evidence" value="ECO:0007669"/>
    <property type="project" value="UniProtKB-KW"/>
</dbReference>
<dbReference type="EMBL" id="MJEQ01037183">
    <property type="protein sequence ID" value="OIT07248.1"/>
    <property type="molecule type" value="Genomic_DNA"/>
</dbReference>
<dbReference type="Gene3D" id="2.60.40.420">
    <property type="entry name" value="Cupredoxins - blue copper proteins"/>
    <property type="match status" value="1"/>
</dbReference>
<dbReference type="AlphaFoldDB" id="A0A1J6J3H4"/>
<keyword evidence="5" id="KW-0732">Signal</keyword>
<evidence type="ECO:0000256" key="6">
    <source>
        <dbReference type="ARBA" id="ARBA00022982"/>
    </source>
</evidence>
<evidence type="ECO:0000256" key="4">
    <source>
        <dbReference type="ARBA" id="ARBA00022723"/>
    </source>
</evidence>
<proteinExistence type="predicted"/>
<dbReference type="InterPro" id="IPR008972">
    <property type="entry name" value="Cupredoxin"/>
</dbReference>
<name>A0A1J6J3H4_NICAT</name>
<feature type="non-terminal residue" evidence="14">
    <location>
        <position position="1"/>
    </location>
</feature>
<dbReference type="CDD" id="cd04216">
    <property type="entry name" value="Phytocyanin"/>
    <property type="match status" value="1"/>
</dbReference>
<keyword evidence="6" id="KW-0249">Electron transport</keyword>
<evidence type="ECO:0000313" key="15">
    <source>
        <dbReference type="Proteomes" id="UP000187609"/>
    </source>
</evidence>
<evidence type="ECO:0000256" key="1">
    <source>
        <dbReference type="ARBA" id="ARBA00004479"/>
    </source>
</evidence>